<organism evidence="1 2">
    <name type="scientific">Paeniglutamicibacter sulfureus</name>
    <dbReference type="NCBI Taxonomy" id="43666"/>
    <lineage>
        <taxon>Bacteria</taxon>
        <taxon>Bacillati</taxon>
        <taxon>Actinomycetota</taxon>
        <taxon>Actinomycetes</taxon>
        <taxon>Micrococcales</taxon>
        <taxon>Micrococcaceae</taxon>
        <taxon>Paeniglutamicibacter</taxon>
    </lineage>
</organism>
<dbReference type="InterPro" id="IPR050155">
    <property type="entry name" value="HAD-like_hydrolase_sf"/>
</dbReference>
<dbReference type="Gene3D" id="3.40.50.1000">
    <property type="entry name" value="HAD superfamily/HAD-like"/>
    <property type="match status" value="1"/>
</dbReference>
<proteinExistence type="predicted"/>
<sequence length="230" mass="24081">MIELVVLDMAGTTVDEHGIVYRALEDSVTDTGASVDAADLQTWMGADKTEAIAALMELGGVTADPGLVARQFDHFRALLAERYAANPPVALPGVEEALCELKGRGIKVGLTTGFSRDVAGPILETLGWGIGEGQLLDAVVTSDEVAAGRPAPYMIHRVMEVTGVHDVRRVVAGGDTVVDLLAACNAGVRGLGVLTGALGREELEQHPHSWVLEGVRALPSVLESSLVSPK</sequence>
<dbReference type="RefSeq" id="WP_302263445.1">
    <property type="nucleotide sequence ID" value="NZ_BAAAWO010000001.1"/>
</dbReference>
<reference evidence="1 2" key="1">
    <citation type="submission" date="2023-07" db="EMBL/GenBank/DDBJ databases">
        <title>Sequencing the genomes of 1000 actinobacteria strains.</title>
        <authorList>
            <person name="Klenk H.-P."/>
        </authorList>
    </citation>
    <scope>NUCLEOTIDE SEQUENCE [LARGE SCALE GENOMIC DNA]</scope>
    <source>
        <strain evidence="1 2">DSM 20167</strain>
    </source>
</reference>
<dbReference type="Proteomes" id="UP001183817">
    <property type="component" value="Unassembled WGS sequence"/>
</dbReference>
<dbReference type="InterPro" id="IPR023198">
    <property type="entry name" value="PGP-like_dom2"/>
</dbReference>
<accession>A0ABU2BGC8</accession>
<dbReference type="PANTHER" id="PTHR43434:SF19">
    <property type="entry name" value="PHOSPHONOACETALDEHYDE HYDROLASE"/>
    <property type="match status" value="1"/>
</dbReference>
<name>A0ABU2BGC8_9MICC</name>
<protein>
    <submittedName>
        <fullName evidence="1">Phosphonatase-like hydrolase</fullName>
    </submittedName>
</protein>
<dbReference type="NCBIfam" id="TIGR03351">
    <property type="entry name" value="PhnX-like"/>
    <property type="match status" value="1"/>
</dbReference>
<dbReference type="InterPro" id="IPR036412">
    <property type="entry name" value="HAD-like_sf"/>
</dbReference>
<dbReference type="SFLD" id="SFLDG01129">
    <property type="entry name" value="C1.5:_HAD__Beta-PGM__Phosphata"/>
    <property type="match status" value="1"/>
</dbReference>
<dbReference type="EMBL" id="JAVDYI010000001">
    <property type="protein sequence ID" value="MDR7357687.1"/>
    <property type="molecule type" value="Genomic_DNA"/>
</dbReference>
<dbReference type="Pfam" id="PF00702">
    <property type="entry name" value="Hydrolase"/>
    <property type="match status" value="1"/>
</dbReference>
<keyword evidence="2" id="KW-1185">Reference proteome</keyword>
<dbReference type="SUPFAM" id="SSF56784">
    <property type="entry name" value="HAD-like"/>
    <property type="match status" value="1"/>
</dbReference>
<dbReference type="InterPro" id="IPR022468">
    <property type="entry name" value="PhnX-like"/>
</dbReference>
<gene>
    <name evidence="1" type="ORF">J2S64_001378</name>
</gene>
<dbReference type="SFLD" id="SFLDS00003">
    <property type="entry name" value="Haloacid_Dehalogenase"/>
    <property type="match status" value="1"/>
</dbReference>
<dbReference type="InterPro" id="IPR023214">
    <property type="entry name" value="HAD_sf"/>
</dbReference>
<evidence type="ECO:0000313" key="2">
    <source>
        <dbReference type="Proteomes" id="UP001183817"/>
    </source>
</evidence>
<dbReference type="PANTHER" id="PTHR43434">
    <property type="entry name" value="PHOSPHOGLYCOLATE PHOSPHATASE"/>
    <property type="match status" value="1"/>
</dbReference>
<comment type="caution">
    <text evidence="1">The sequence shown here is derived from an EMBL/GenBank/DDBJ whole genome shotgun (WGS) entry which is preliminary data.</text>
</comment>
<dbReference type="Gene3D" id="1.10.150.240">
    <property type="entry name" value="Putative phosphatase, domain 2"/>
    <property type="match status" value="1"/>
</dbReference>
<evidence type="ECO:0000313" key="1">
    <source>
        <dbReference type="EMBL" id="MDR7357687.1"/>
    </source>
</evidence>